<dbReference type="EMBL" id="JAHTGR010000003">
    <property type="protein sequence ID" value="MBV6320506.1"/>
    <property type="molecule type" value="Genomic_DNA"/>
</dbReference>
<sequence>MSRQRNQDFVRHVALAASCAIALMLAAPSTSVAAPPVLECPASIPEKSVQLVDTPTGWKTFVGSPLYLHGAAPMSSPPEMLGELVEDSERHDKKGIVYAYKIDGKFPNGKWLACTYGESDQVTLARQLPDATDVCIITSRKGKYVGQNDIKIDCK</sequence>
<feature type="signal peptide" evidence="1">
    <location>
        <begin position="1"/>
        <end position="33"/>
    </location>
</feature>
<keyword evidence="5" id="KW-1185">Reference proteome</keyword>
<proteinExistence type="predicted"/>
<dbReference type="Proteomes" id="UP001155901">
    <property type="component" value="Unassembled WGS sequence"/>
</dbReference>
<dbReference type="AlphaFoldDB" id="A0AA41H6G0"/>
<dbReference type="EMBL" id="JALJZU010000004">
    <property type="protein sequence ID" value="MCP2008786.1"/>
    <property type="molecule type" value="Genomic_DNA"/>
</dbReference>
<reference evidence="3" key="2">
    <citation type="submission" date="2022-03" db="EMBL/GenBank/DDBJ databases">
        <title>Genome Encyclopedia of Bacteria and Archaea VI: Functional Genomics of Type Strains.</title>
        <authorList>
            <person name="Whitman W."/>
        </authorList>
    </citation>
    <scope>NUCLEOTIDE SEQUENCE</scope>
    <source>
        <strain evidence="3">HSC-15S17</strain>
    </source>
</reference>
<keyword evidence="1" id="KW-0732">Signal</keyword>
<evidence type="ECO:0008006" key="6">
    <source>
        <dbReference type="Google" id="ProtNLM"/>
    </source>
</evidence>
<dbReference type="NCBIfam" id="NF042415">
    <property type="entry name" value="STY0301_fam"/>
    <property type="match status" value="1"/>
</dbReference>
<gene>
    <name evidence="2" type="ORF">KVP70_06120</name>
    <name evidence="3" type="ORF">L1274_002494</name>
</gene>
<reference evidence="2" key="1">
    <citation type="submission" date="2021-07" db="EMBL/GenBank/DDBJ databases">
        <title>Characterization of violacein-producing bacteria and related species.</title>
        <authorList>
            <person name="Wilson H.S."/>
            <person name="De Leon M.E."/>
        </authorList>
    </citation>
    <scope>NUCLEOTIDE SEQUENCE</scope>
    <source>
        <strain evidence="2">HSC-15S17</strain>
    </source>
</reference>
<evidence type="ECO:0000313" key="3">
    <source>
        <dbReference type="EMBL" id="MCP2008786.1"/>
    </source>
</evidence>
<evidence type="ECO:0000256" key="1">
    <source>
        <dbReference type="SAM" id="SignalP"/>
    </source>
</evidence>
<evidence type="ECO:0000313" key="5">
    <source>
        <dbReference type="Proteomes" id="UP001162889"/>
    </source>
</evidence>
<evidence type="ECO:0000313" key="4">
    <source>
        <dbReference type="Proteomes" id="UP001155901"/>
    </source>
</evidence>
<evidence type="ECO:0000313" key="2">
    <source>
        <dbReference type="EMBL" id="MBV6320506.1"/>
    </source>
</evidence>
<protein>
    <recommendedName>
        <fullName evidence="6">DUF3757 domain-containing protein</fullName>
    </recommendedName>
</protein>
<dbReference type="Proteomes" id="UP001162889">
    <property type="component" value="Unassembled WGS sequence"/>
</dbReference>
<dbReference type="RefSeq" id="WP_217941245.1">
    <property type="nucleotide sequence ID" value="NZ_JAHTGR010000003.1"/>
</dbReference>
<feature type="chain" id="PRO_5041295103" description="DUF3757 domain-containing protein" evidence="1">
    <location>
        <begin position="34"/>
        <end position="155"/>
    </location>
</feature>
<accession>A0AA41H6G0</accession>
<organism evidence="2 4">
    <name type="scientific">Duganella violaceipulchra</name>
    <dbReference type="NCBI Taxonomy" id="2849652"/>
    <lineage>
        <taxon>Bacteria</taxon>
        <taxon>Pseudomonadati</taxon>
        <taxon>Pseudomonadota</taxon>
        <taxon>Betaproteobacteria</taxon>
        <taxon>Burkholderiales</taxon>
        <taxon>Oxalobacteraceae</taxon>
        <taxon>Telluria group</taxon>
        <taxon>Duganella</taxon>
    </lineage>
</organism>
<name>A0AA41H6G0_9BURK</name>
<dbReference type="InterPro" id="IPR049973">
    <property type="entry name" value="STY0301-like"/>
</dbReference>
<comment type="caution">
    <text evidence="2">The sequence shown here is derived from an EMBL/GenBank/DDBJ whole genome shotgun (WGS) entry which is preliminary data.</text>
</comment>